<dbReference type="InterPro" id="IPR003961">
    <property type="entry name" value="FN3_dom"/>
</dbReference>
<evidence type="ECO:0000313" key="2">
    <source>
        <dbReference type="EMBL" id="APU01490.1"/>
    </source>
</evidence>
<dbReference type="Pfam" id="PF21428">
    <property type="entry name" value="Gp7_helical"/>
    <property type="match status" value="1"/>
</dbReference>
<dbReference type="Proteomes" id="UP000225215">
    <property type="component" value="Segment"/>
</dbReference>
<reference evidence="2 3" key="1">
    <citation type="journal article" date="2017" name="Sci. Rep.">
        <title>Characterization and diversity of phages infecting Aeromonas salmonicida subsp. salmonicida.</title>
        <authorList>
            <person name="Vincent A.T."/>
            <person name="Paquet V.E."/>
            <person name="Bernatchez A."/>
            <person name="Tremblay D.M."/>
            <person name="Moineau S."/>
            <person name="Charette S.J."/>
        </authorList>
    </citation>
    <scope>NUCLEOTIDE SEQUENCE [LARGE SCALE GENOMIC DNA]</scope>
</reference>
<dbReference type="InterPro" id="IPR048810">
    <property type="entry name" value="Gp7_helical"/>
</dbReference>
<feature type="domain" description="Fibronectin type-III" evidence="1">
    <location>
        <begin position="6"/>
        <end position="100"/>
    </location>
</feature>
<dbReference type="CDD" id="cd00063">
    <property type="entry name" value="FN3"/>
    <property type="match status" value="1"/>
</dbReference>
<dbReference type="InterPro" id="IPR036116">
    <property type="entry name" value="FN3_sf"/>
</dbReference>
<evidence type="ECO:0000313" key="3">
    <source>
        <dbReference type="Proteomes" id="UP000225215"/>
    </source>
</evidence>
<dbReference type="Pfam" id="PF21427">
    <property type="entry name" value="Gp7_5th"/>
    <property type="match status" value="1"/>
</dbReference>
<sequence length="1171" mass="134721">MNKAPTITSLRVAMLGANFIHLKWDDVGSNFYYIVEYTMVSDVVGNDSWTQLGVVSAPEYFSSSLIPDTKYKLRISTTHPGLTQSDWVTSEVIETFTENAYQVTTMSNFIPSFEFIDKKLYKNKLNYINFNSDVMQASLMNENFIYDPGISNVSNVEDKIAEDDEYHEILGSVSKICSNLSNIYLGANNRVVYAFEKYQNFSKVTNDGGQNWYYYQAVTDRIGYPTGNSIMSQNDNTAFLLGYDYAFYGRNVDEVRFSSDLHFWSDDELTFVKMDIDTSIPFPTMVFGSFAMYPDDIRRKVESQTVSDRWLYAAANGVMRRIQLSGGPVDSNGKILWDPTQYKICPDNPRIVIKKMDVLNNTCYALVSGEVKSINDDKRNKKLVVRSECSGVYRFDETYEKEVFRLGEMNLTDGDVDFTNGIDVGRSIATFLPDGTHVGQVSPRWETRIFKGKTHGTLMDVDFVTAGNRDSFKFIADIYSDPVNKIIDPLKYARFVADFAYPATFDLYMENGQIVEPSVPTGGTWTRVFGESEEERFNIEHEYSDMSINGVKLFVSAANYKYTDTVVDLDLPSCYPEDVSSAVKYSSDYSYLSNKKVYMYQWETSDGITFKLEPAKYYNEAGFDYMAITGERIWKNHENRIVLVTPSEKYQYTIDQKRQINKEVWDVGSVTFFLDNINFQNFSKYCNGILIHKKYNRENDLGGEIFGYYEFPYRVRDTASVIWKPENVALQASLVNQERPEVEEEKDITGLIDPDISPMLRLMGPEYYFNDSNFTKFGEYYMQFLSEGSDSMYGKLLNFIKLKYPREKDSFVYLWSEMRRRNIYLDQNKRDEVVKFFEANAANFYSSKGTIDSYKFLFKLLYNADVDIEIESQVGVDYDILVKSTNISPDLVGRTIYTKTGRANVTYIEREFVDGNLRWKITIHNLIGKFEDGQIIKSESNPFEGNITRGVKGKELAYSDLDYINRNRSYYIMRIRSELNTARYKDDVIRFVHPVGFGFVGITLLTVFVNGGVSMKHEETFAEINKAYRWDSGLPSMTPKFKTVQDPNSSFIDPLPLFDPTTGVLVQEELTQTPFSVTEWNNAINEATGNVFEPRDYDADEDNWTIDGVVYTPSQRRLDGSPLFSYFSSRYTDLSRLSVKRLKDDLNNPRDVSNLVIPEQPTQIKVGEKCQ</sequence>
<evidence type="ECO:0000259" key="1">
    <source>
        <dbReference type="PROSITE" id="PS50853"/>
    </source>
</evidence>
<protein>
    <submittedName>
        <fullName evidence="2">Baseplate wedge subunit</fullName>
    </submittedName>
</protein>
<name>A0A219YC17_9CAUD</name>
<proteinExistence type="predicted"/>
<accession>A0A219YC17</accession>
<dbReference type="SUPFAM" id="SSF49265">
    <property type="entry name" value="Fibronectin type III"/>
    <property type="match status" value="1"/>
</dbReference>
<dbReference type="InterPro" id="IPR048811">
    <property type="entry name" value="Gp7_dom_V"/>
</dbReference>
<dbReference type="EMBL" id="KY290955">
    <property type="protein sequence ID" value="APU01490.1"/>
    <property type="molecule type" value="Genomic_DNA"/>
</dbReference>
<organism evidence="2 3">
    <name type="scientific">Aeromonas phage 65.2</name>
    <dbReference type="NCBI Taxonomy" id="1932896"/>
    <lineage>
        <taxon>Viruses</taxon>
        <taxon>Duplodnaviria</taxon>
        <taxon>Heunggongvirae</taxon>
        <taxon>Uroviricota</taxon>
        <taxon>Caudoviricetes</taxon>
        <taxon>Pantevenvirales</taxon>
        <taxon>Straboviridae</taxon>
        <taxon>Emmerichvirinae</taxon>
        <taxon>Ishigurovirus</taxon>
        <taxon>Ishigurovirus osborne</taxon>
    </lineage>
</organism>
<dbReference type="PROSITE" id="PS50853">
    <property type="entry name" value="FN3"/>
    <property type="match status" value="1"/>
</dbReference>